<comment type="caution">
    <text evidence="2">The sequence shown here is derived from an EMBL/GenBank/DDBJ whole genome shotgun (WGS) entry which is preliminary data.</text>
</comment>
<gene>
    <name evidence="2" type="ORF">QE152_g30446</name>
</gene>
<keyword evidence="1" id="KW-0175">Coiled coil</keyword>
<evidence type="ECO:0000313" key="3">
    <source>
        <dbReference type="Proteomes" id="UP001458880"/>
    </source>
</evidence>
<reference evidence="2 3" key="1">
    <citation type="journal article" date="2024" name="BMC Genomics">
        <title>De novo assembly and annotation of Popillia japonica's genome with initial clues to its potential as an invasive pest.</title>
        <authorList>
            <person name="Cucini C."/>
            <person name="Boschi S."/>
            <person name="Funari R."/>
            <person name="Cardaioli E."/>
            <person name="Iannotti N."/>
            <person name="Marturano G."/>
            <person name="Paoli F."/>
            <person name="Bruttini M."/>
            <person name="Carapelli A."/>
            <person name="Frati F."/>
            <person name="Nardi F."/>
        </authorList>
    </citation>
    <scope>NUCLEOTIDE SEQUENCE [LARGE SCALE GENOMIC DNA]</scope>
    <source>
        <strain evidence="2">DMR45628</strain>
    </source>
</reference>
<evidence type="ECO:0000313" key="2">
    <source>
        <dbReference type="EMBL" id="KAK9701655.1"/>
    </source>
</evidence>
<dbReference type="AlphaFoldDB" id="A0AAW1JDT9"/>
<sequence>MKSVKDGGVIIKCKNKEDVEKIKKAAEKKMKKKNKEDVEKIKKAAEKKMKKKYDIKIPEQKNPCMKVTDIEEDMTEEELKTSIINQDSCMQHDNLDERVVEIKKN</sequence>
<protein>
    <submittedName>
        <fullName evidence="2">Uncharacterized protein</fullName>
    </submittedName>
</protein>
<evidence type="ECO:0000256" key="1">
    <source>
        <dbReference type="SAM" id="Coils"/>
    </source>
</evidence>
<feature type="coiled-coil region" evidence="1">
    <location>
        <begin position="16"/>
        <end position="48"/>
    </location>
</feature>
<keyword evidence="3" id="KW-1185">Reference proteome</keyword>
<dbReference type="Proteomes" id="UP001458880">
    <property type="component" value="Unassembled WGS sequence"/>
</dbReference>
<proteinExistence type="predicted"/>
<dbReference type="EMBL" id="JASPKY010000410">
    <property type="protein sequence ID" value="KAK9701655.1"/>
    <property type="molecule type" value="Genomic_DNA"/>
</dbReference>
<name>A0AAW1JDT9_POPJA</name>
<organism evidence="2 3">
    <name type="scientific">Popillia japonica</name>
    <name type="common">Japanese beetle</name>
    <dbReference type="NCBI Taxonomy" id="7064"/>
    <lineage>
        <taxon>Eukaryota</taxon>
        <taxon>Metazoa</taxon>
        <taxon>Ecdysozoa</taxon>
        <taxon>Arthropoda</taxon>
        <taxon>Hexapoda</taxon>
        <taxon>Insecta</taxon>
        <taxon>Pterygota</taxon>
        <taxon>Neoptera</taxon>
        <taxon>Endopterygota</taxon>
        <taxon>Coleoptera</taxon>
        <taxon>Polyphaga</taxon>
        <taxon>Scarabaeiformia</taxon>
        <taxon>Scarabaeidae</taxon>
        <taxon>Rutelinae</taxon>
        <taxon>Popillia</taxon>
    </lineage>
</organism>
<accession>A0AAW1JDT9</accession>